<protein>
    <submittedName>
        <fullName evidence="1">Uncharacterized protein</fullName>
    </submittedName>
</protein>
<dbReference type="Proteomes" id="UP000886523">
    <property type="component" value="Unassembled WGS sequence"/>
</dbReference>
<gene>
    <name evidence="1" type="ORF">BS47DRAFT_604260</name>
</gene>
<comment type="caution">
    <text evidence="1">The sequence shown here is derived from an EMBL/GenBank/DDBJ whole genome shotgun (WGS) entry which is preliminary data.</text>
</comment>
<reference evidence="1" key="1">
    <citation type="journal article" date="2020" name="Nat. Commun.">
        <title>Large-scale genome sequencing of mycorrhizal fungi provides insights into the early evolution of symbiotic traits.</title>
        <authorList>
            <person name="Miyauchi S."/>
            <person name="Kiss E."/>
            <person name="Kuo A."/>
            <person name="Drula E."/>
            <person name="Kohler A."/>
            <person name="Sanchez-Garcia M."/>
            <person name="Morin E."/>
            <person name="Andreopoulos B."/>
            <person name="Barry K.W."/>
            <person name="Bonito G."/>
            <person name="Buee M."/>
            <person name="Carver A."/>
            <person name="Chen C."/>
            <person name="Cichocki N."/>
            <person name="Clum A."/>
            <person name="Culley D."/>
            <person name="Crous P.W."/>
            <person name="Fauchery L."/>
            <person name="Girlanda M."/>
            <person name="Hayes R.D."/>
            <person name="Keri Z."/>
            <person name="LaButti K."/>
            <person name="Lipzen A."/>
            <person name="Lombard V."/>
            <person name="Magnuson J."/>
            <person name="Maillard F."/>
            <person name="Murat C."/>
            <person name="Nolan M."/>
            <person name="Ohm R.A."/>
            <person name="Pangilinan J."/>
            <person name="Pereira M.F."/>
            <person name="Perotto S."/>
            <person name="Peter M."/>
            <person name="Pfister S."/>
            <person name="Riley R."/>
            <person name="Sitrit Y."/>
            <person name="Stielow J.B."/>
            <person name="Szollosi G."/>
            <person name="Zifcakova L."/>
            <person name="Stursova M."/>
            <person name="Spatafora J.W."/>
            <person name="Tedersoo L."/>
            <person name="Vaario L.M."/>
            <person name="Yamada A."/>
            <person name="Yan M."/>
            <person name="Wang P."/>
            <person name="Xu J."/>
            <person name="Bruns T."/>
            <person name="Baldrian P."/>
            <person name="Vilgalys R."/>
            <person name="Dunand C."/>
            <person name="Henrissat B."/>
            <person name="Grigoriev I.V."/>
            <person name="Hibbett D."/>
            <person name="Nagy L.G."/>
            <person name="Martin F.M."/>
        </authorList>
    </citation>
    <scope>NUCLEOTIDE SEQUENCE</scope>
    <source>
        <strain evidence="1">UP504</strain>
    </source>
</reference>
<dbReference type="AlphaFoldDB" id="A0A9P6B3G7"/>
<accession>A0A9P6B3G7</accession>
<evidence type="ECO:0000313" key="2">
    <source>
        <dbReference type="Proteomes" id="UP000886523"/>
    </source>
</evidence>
<organism evidence="1 2">
    <name type="scientific">Hydnum rufescens UP504</name>
    <dbReference type="NCBI Taxonomy" id="1448309"/>
    <lineage>
        <taxon>Eukaryota</taxon>
        <taxon>Fungi</taxon>
        <taxon>Dikarya</taxon>
        <taxon>Basidiomycota</taxon>
        <taxon>Agaricomycotina</taxon>
        <taxon>Agaricomycetes</taxon>
        <taxon>Cantharellales</taxon>
        <taxon>Hydnaceae</taxon>
        <taxon>Hydnum</taxon>
    </lineage>
</organism>
<evidence type="ECO:0000313" key="1">
    <source>
        <dbReference type="EMBL" id="KAF9516779.1"/>
    </source>
</evidence>
<name>A0A9P6B3G7_9AGAM</name>
<keyword evidence="2" id="KW-1185">Reference proteome</keyword>
<sequence length="134" mass="14816">MLLPQAKVFLHRYLLCTPTLPPVTVFLSPAVSTPAYPHLHLRLHSEGPSSTFLDSIVSFIHFSIDTLHIHTASLATSTSSPSLQLASHPFLSFFYLSTFLSASPVTQHHVCSPRKDLKIVGPCAHVFYELLFCS</sequence>
<dbReference type="EMBL" id="MU128936">
    <property type="protein sequence ID" value="KAF9516779.1"/>
    <property type="molecule type" value="Genomic_DNA"/>
</dbReference>
<proteinExistence type="predicted"/>